<organism evidence="2 3">
    <name type="scientific">Corynebacterium oculi</name>
    <dbReference type="NCBI Taxonomy" id="1544416"/>
    <lineage>
        <taxon>Bacteria</taxon>
        <taxon>Bacillati</taxon>
        <taxon>Actinomycetota</taxon>
        <taxon>Actinomycetes</taxon>
        <taxon>Mycobacteriales</taxon>
        <taxon>Corynebacteriaceae</taxon>
        <taxon>Corynebacterium</taxon>
    </lineage>
</organism>
<dbReference type="RefSeq" id="WP_245622126.1">
    <property type="nucleotide sequence ID" value="NZ_LKST01000002.1"/>
</dbReference>
<dbReference type="InterPro" id="IPR045886">
    <property type="entry name" value="ThiF/MoeB/HesA"/>
</dbReference>
<dbReference type="Pfam" id="PF00899">
    <property type="entry name" value="ThiF"/>
    <property type="match status" value="1"/>
</dbReference>
<accession>A0A0Q0UDI9</accession>
<dbReference type="GO" id="GO:0005737">
    <property type="term" value="C:cytoplasm"/>
    <property type="evidence" value="ECO:0007669"/>
    <property type="project" value="TreeGrafter"/>
</dbReference>
<reference evidence="2 3" key="1">
    <citation type="submission" date="2015-10" db="EMBL/GenBank/DDBJ databases">
        <title>Corynebacteirum lowii and Corynebacterium oculi species nova, derived from human clinical disease and and emended description of Corynebacterium mastiditis.</title>
        <authorList>
            <person name="Bernard K."/>
            <person name="Pacheco A.L."/>
            <person name="Mcdougall C."/>
            <person name="Burtx T."/>
            <person name="Weibe D."/>
            <person name="Tyler S."/>
            <person name="Olson A.B."/>
            <person name="Cnockaert M."/>
            <person name="Eguchi H."/>
            <person name="Kuwahara T."/>
            <person name="Nakayama-Imaohji H."/>
            <person name="Boudewijins M."/>
            <person name="Van Hoecke F."/>
            <person name="Bernier A.-M."/>
            <person name="Vandamme P."/>
        </authorList>
    </citation>
    <scope>NUCLEOTIDE SEQUENCE [LARGE SCALE GENOMIC DNA]</scope>
    <source>
        <strain evidence="2 3">NML 130210</strain>
    </source>
</reference>
<evidence type="ECO:0000313" key="2">
    <source>
        <dbReference type="EMBL" id="KQB84593.1"/>
    </source>
</evidence>
<dbReference type="GO" id="GO:0008641">
    <property type="term" value="F:ubiquitin-like modifier activating enzyme activity"/>
    <property type="evidence" value="ECO:0007669"/>
    <property type="project" value="InterPro"/>
</dbReference>
<dbReference type="AlphaFoldDB" id="A0A0Q0UDI9"/>
<gene>
    <name evidence="2" type="primary">thiF</name>
    <name evidence="2" type="ORF">Cocul_01401</name>
</gene>
<evidence type="ECO:0000313" key="3">
    <source>
        <dbReference type="Proteomes" id="UP000050517"/>
    </source>
</evidence>
<dbReference type="GO" id="GO:0004792">
    <property type="term" value="F:thiosulfate-cyanide sulfurtransferase activity"/>
    <property type="evidence" value="ECO:0007669"/>
    <property type="project" value="TreeGrafter"/>
</dbReference>
<dbReference type="PANTHER" id="PTHR10953:SF102">
    <property type="entry name" value="ADENYLYLTRANSFERASE AND SULFURTRANSFERASE MOCS3"/>
    <property type="match status" value="1"/>
</dbReference>
<dbReference type="InterPro" id="IPR035985">
    <property type="entry name" value="Ubiquitin-activating_enz"/>
</dbReference>
<feature type="domain" description="THIF-type NAD/FAD binding fold" evidence="1">
    <location>
        <begin position="114"/>
        <end position="347"/>
    </location>
</feature>
<dbReference type="EC" id="2.7.7.73" evidence="2"/>
<sequence>MSAIPSNPRIKPIYPTYRLDNQMFRIGAQLGITAEFDDPDHHLWSLVSVLDGRPLADVVAAVQQEFPELTEKDILGGIALLDQEGFVEETQFSREEDVGPRYRANVNYFSRFTGLSGDRFAPQHKINSSNIVLLGLGGGGSNILTLLAGLGPQSVTIVDQDVVEESNLGRQLLYREADVGRPKSEVAAEALRQMNSGIAVTALQRRIESVGDITELIEGADLVITAIDEPPFVAQRIVNKAIVTVGIPCVFGASQVTRGRVFTVVPGVTGCFDCLNIHYSQRDPQFVAQFSAFSEINFDPPSIAYAPAIFLLTATIVDEAVRVLTGYAPPRSLGTQLEVNFEDGTAFTHDPWPRLEHHCPTC</sequence>
<proteinExistence type="predicted"/>
<dbReference type="Gene3D" id="3.40.50.720">
    <property type="entry name" value="NAD(P)-binding Rossmann-like Domain"/>
    <property type="match status" value="1"/>
</dbReference>
<dbReference type="PATRIC" id="fig|1544416.3.peg.1404"/>
<keyword evidence="3" id="KW-1185">Reference proteome</keyword>
<protein>
    <submittedName>
        <fullName evidence="2">Sulfur carrier protein ThiS adenylyltransferase</fullName>
        <ecNumber evidence="2">2.7.7.73</ecNumber>
    </submittedName>
</protein>
<dbReference type="PANTHER" id="PTHR10953">
    <property type="entry name" value="UBIQUITIN-ACTIVATING ENZYME E1"/>
    <property type="match status" value="1"/>
</dbReference>
<name>A0A0Q0UDI9_9CORY</name>
<evidence type="ECO:0000259" key="1">
    <source>
        <dbReference type="Pfam" id="PF00899"/>
    </source>
</evidence>
<dbReference type="InterPro" id="IPR000594">
    <property type="entry name" value="ThiF_NAD_FAD-bd"/>
</dbReference>
<dbReference type="GO" id="GO:0016779">
    <property type="term" value="F:nucleotidyltransferase activity"/>
    <property type="evidence" value="ECO:0007669"/>
    <property type="project" value="UniProtKB-KW"/>
</dbReference>
<dbReference type="SUPFAM" id="SSF69572">
    <property type="entry name" value="Activating enzymes of the ubiquitin-like proteins"/>
    <property type="match status" value="1"/>
</dbReference>
<dbReference type="STRING" id="1544416.Cocul_01401"/>
<keyword evidence="2" id="KW-0808">Transferase</keyword>
<comment type="caution">
    <text evidence="2">The sequence shown here is derived from an EMBL/GenBank/DDBJ whole genome shotgun (WGS) entry which is preliminary data.</text>
</comment>
<dbReference type="Proteomes" id="UP000050517">
    <property type="component" value="Unassembled WGS sequence"/>
</dbReference>
<keyword evidence="2" id="KW-0548">Nucleotidyltransferase</keyword>
<dbReference type="EMBL" id="LKST01000002">
    <property type="protein sequence ID" value="KQB84593.1"/>
    <property type="molecule type" value="Genomic_DNA"/>
</dbReference>